<dbReference type="InterPro" id="IPR036138">
    <property type="entry name" value="PBP_dimer_sf"/>
</dbReference>
<dbReference type="AlphaFoldDB" id="A0AAQ1JY55"/>
<evidence type="ECO:0000256" key="3">
    <source>
        <dbReference type="ARBA" id="ARBA00023136"/>
    </source>
</evidence>
<comment type="subcellular location">
    <subcellularLocation>
        <location evidence="1">Membrane</location>
    </subcellularLocation>
</comment>
<evidence type="ECO:0000259" key="5">
    <source>
        <dbReference type="Pfam" id="PF03717"/>
    </source>
</evidence>
<dbReference type="GO" id="GO:0071555">
    <property type="term" value="P:cell wall organization"/>
    <property type="evidence" value="ECO:0007669"/>
    <property type="project" value="TreeGrafter"/>
</dbReference>
<evidence type="ECO:0000259" key="4">
    <source>
        <dbReference type="Pfam" id="PF00905"/>
    </source>
</evidence>
<keyword evidence="2" id="KW-0645">Protease</keyword>
<dbReference type="GO" id="GO:0004180">
    <property type="term" value="F:carboxypeptidase activity"/>
    <property type="evidence" value="ECO:0007669"/>
    <property type="project" value="UniProtKB-KW"/>
</dbReference>
<dbReference type="InterPro" id="IPR001460">
    <property type="entry name" value="PCN-bd_Tpept"/>
</dbReference>
<dbReference type="GO" id="GO:0005886">
    <property type="term" value="C:plasma membrane"/>
    <property type="evidence" value="ECO:0007669"/>
    <property type="project" value="TreeGrafter"/>
</dbReference>
<keyword evidence="2" id="KW-0121">Carboxypeptidase</keyword>
<dbReference type="InterPro" id="IPR012338">
    <property type="entry name" value="Beta-lactam/transpept-like"/>
</dbReference>
<feature type="domain" description="Penicillin-binding protein dimerisation" evidence="5">
    <location>
        <begin position="68"/>
        <end position="216"/>
    </location>
</feature>
<name>A0AAQ1JY55_9BURK</name>
<keyword evidence="6" id="KW-0132">Cell division</keyword>
<keyword evidence="2" id="KW-0378">Hydrolase</keyword>
<dbReference type="InterPro" id="IPR005311">
    <property type="entry name" value="PBP_dimer"/>
</dbReference>
<dbReference type="Gene3D" id="3.40.710.10">
    <property type="entry name" value="DD-peptidase/beta-lactamase superfamily"/>
    <property type="match status" value="1"/>
</dbReference>
<keyword evidence="6" id="KW-0131">Cell cycle</keyword>
<dbReference type="GO" id="GO:0008658">
    <property type="term" value="F:penicillin binding"/>
    <property type="evidence" value="ECO:0007669"/>
    <property type="project" value="InterPro"/>
</dbReference>
<dbReference type="Proteomes" id="UP000183529">
    <property type="component" value="Unassembled WGS sequence"/>
</dbReference>
<organism evidence="6 7">
    <name type="scientific">Paraburkholderia tropica</name>
    <dbReference type="NCBI Taxonomy" id="92647"/>
    <lineage>
        <taxon>Bacteria</taxon>
        <taxon>Pseudomonadati</taxon>
        <taxon>Pseudomonadota</taxon>
        <taxon>Betaproteobacteria</taxon>
        <taxon>Burkholderiales</taxon>
        <taxon>Burkholderiaceae</taxon>
        <taxon>Paraburkholderia</taxon>
    </lineage>
</organism>
<dbReference type="InterPro" id="IPR050515">
    <property type="entry name" value="Beta-lactam/transpept"/>
</dbReference>
<evidence type="ECO:0000313" key="6">
    <source>
        <dbReference type="EMBL" id="SEK14269.1"/>
    </source>
</evidence>
<dbReference type="Gene3D" id="3.30.450.330">
    <property type="match status" value="1"/>
</dbReference>
<gene>
    <name evidence="6" type="ORF">SAMN05216550_12769</name>
</gene>
<dbReference type="SUPFAM" id="SSF56601">
    <property type="entry name" value="beta-lactamase/transpeptidase-like"/>
    <property type="match status" value="1"/>
</dbReference>
<dbReference type="Gene3D" id="3.90.1310.10">
    <property type="entry name" value="Penicillin-binding protein 2a (Domain 2)"/>
    <property type="match status" value="1"/>
</dbReference>
<comment type="caution">
    <text evidence="6">The sequence shown here is derived from an EMBL/GenBank/DDBJ whole genome shotgun (WGS) entry which is preliminary data.</text>
</comment>
<dbReference type="RefSeq" id="WP_074987348.1">
    <property type="nucleotide sequence ID" value="NZ_CADFGN010000020.1"/>
</dbReference>
<keyword evidence="3" id="KW-0472">Membrane</keyword>
<dbReference type="EMBL" id="FNZM01000027">
    <property type="protein sequence ID" value="SEK14269.1"/>
    <property type="molecule type" value="Genomic_DNA"/>
</dbReference>
<dbReference type="SUPFAM" id="SSF56519">
    <property type="entry name" value="Penicillin binding protein dimerisation domain"/>
    <property type="match status" value="1"/>
</dbReference>
<evidence type="ECO:0000313" key="7">
    <source>
        <dbReference type="Proteomes" id="UP000183529"/>
    </source>
</evidence>
<protein>
    <submittedName>
        <fullName evidence="6">Cell division protein FtsI (Penicillin-binding protein 3)</fullName>
    </submittedName>
</protein>
<sequence length="576" mass="62255">MSKARKYFSFSRHDLSLPRFHRGRSSFAGLLFTGAFLTLICRAAWVQCVEDDFYQHQGEIRQVSDIELPASRGRIVDRDGRPLALNLPTRTLWLDAGAPDAPASTTQIDALAGVLHIDPDLIAHAYASHRRFVYLSRQITPDLAARAMQLDLPGVYASKGYRRFYPESAIASNVVGFTGIDGRGQEGIERAANSQLSGVDGWRRALHNARGDIIASLAHSTPRDGADVQLALDSPIQYAAYHALQDTVQHFDAHSGSAIVLDAHTGEILAMANWPSFDPNSRARTSGLQMRNRAVTDVFEPGSVMKPLTIALALQQGRITPDSIVTTDHGRIRLDGATIHDDADFGTLTVAGVIEKSSNVGTTKIALMMPSKDMWQNFHELGLGKAPHAGLPGAARGSVRPWNHWRRIEQATMGYGYGLSASLLQLAQAYTVFANDGVIVPATVHRLDAPATGHRLYSARTAQEVRAMMQRVVSANGTAPDAVVNGFSVAGKTGTAYRWTSHGYDRSQYRASFVGIIPAVHPRVIIAVSIDNPRKGSHFGGAVAGPAFVAIATKTMQLLNVLPDSPLDSSGHVPLT</sequence>
<evidence type="ECO:0000256" key="1">
    <source>
        <dbReference type="ARBA" id="ARBA00004370"/>
    </source>
</evidence>
<reference evidence="6 7" key="1">
    <citation type="submission" date="2016-10" db="EMBL/GenBank/DDBJ databases">
        <authorList>
            <person name="Varghese N."/>
            <person name="Submissions S."/>
        </authorList>
    </citation>
    <scope>NUCLEOTIDE SEQUENCE [LARGE SCALE GENOMIC DNA]</scope>
    <source>
        <strain evidence="6 7">LMG 22274</strain>
    </source>
</reference>
<dbReference type="PANTHER" id="PTHR30627">
    <property type="entry name" value="PEPTIDOGLYCAN D,D-TRANSPEPTIDASE"/>
    <property type="match status" value="1"/>
</dbReference>
<proteinExistence type="predicted"/>
<dbReference type="Pfam" id="PF03717">
    <property type="entry name" value="PBP_dimer"/>
    <property type="match status" value="1"/>
</dbReference>
<dbReference type="PANTHER" id="PTHR30627:SF1">
    <property type="entry name" value="PEPTIDOGLYCAN D,D-TRANSPEPTIDASE FTSI"/>
    <property type="match status" value="1"/>
</dbReference>
<evidence type="ECO:0000256" key="2">
    <source>
        <dbReference type="ARBA" id="ARBA00022645"/>
    </source>
</evidence>
<dbReference type="Pfam" id="PF00905">
    <property type="entry name" value="Transpeptidase"/>
    <property type="match status" value="1"/>
</dbReference>
<feature type="domain" description="Penicillin-binding protein transpeptidase" evidence="4">
    <location>
        <begin position="256"/>
        <end position="551"/>
    </location>
</feature>
<dbReference type="GO" id="GO:0051301">
    <property type="term" value="P:cell division"/>
    <property type="evidence" value="ECO:0007669"/>
    <property type="project" value="UniProtKB-KW"/>
</dbReference>
<accession>A0AAQ1JY55</accession>